<dbReference type="Gene3D" id="3.40.50.720">
    <property type="entry name" value="NAD(P)-binding Rossmann-like Domain"/>
    <property type="match status" value="1"/>
</dbReference>
<dbReference type="GO" id="GO:0016020">
    <property type="term" value="C:membrane"/>
    <property type="evidence" value="ECO:0007669"/>
    <property type="project" value="TreeGrafter"/>
</dbReference>
<dbReference type="Pfam" id="PF00106">
    <property type="entry name" value="adh_short"/>
    <property type="match status" value="1"/>
</dbReference>
<evidence type="ECO:0000313" key="5">
    <source>
        <dbReference type="EMBL" id="RXK53291.1"/>
    </source>
</evidence>
<feature type="compositionally biased region" description="Low complexity" evidence="4">
    <location>
        <begin position="1"/>
        <end position="12"/>
    </location>
</feature>
<dbReference type="InterPro" id="IPR002347">
    <property type="entry name" value="SDR_fam"/>
</dbReference>
<feature type="region of interest" description="Disordered" evidence="4">
    <location>
        <begin position="1"/>
        <end position="28"/>
    </location>
</feature>
<dbReference type="PRINTS" id="PR00080">
    <property type="entry name" value="SDRFAMILY"/>
</dbReference>
<comment type="caution">
    <text evidence="5">The sequence shown here is derived from an EMBL/GenBank/DDBJ whole genome shotgun (WGS) entry which is preliminary data.</text>
</comment>
<dbReference type="PROSITE" id="PS00061">
    <property type="entry name" value="ADH_SHORT"/>
    <property type="match status" value="1"/>
</dbReference>
<sequence length="382" mass="40476">MEPRGAHGSPAGPSGGRGAVGRSAGAARGAQGRAMARCPAAATDGYRHLSGCKGPRAGAAGGNRTVRGSELQRCAVGRVRPDRSLCGRGLVAGRAGQNPGQALSGQSRVWSRRFRHSNPLSGGQHMNIFITGGTSGLGAALAELYLSKGARVGVCGGTLENFEAAFPRATAPKPEFYELDVRDRDATRRVLKAFSAGQTLDCVIASAGVNNGRPREQIASVDFDREHLIFDVNLKGFLHTAEAALDVMLPEKKGQIVAIASAAAYLPLSKVGAYSASKMALVRYCESLAMDLKKDGITVSCIAPGYIDTPLARATQPGLDGIPFLLAPVEAARLAFQAIEDKKELVVIPRGIRYLTFILARLPRRVRERLLRPRQNRMGVSP</sequence>
<dbReference type="SUPFAM" id="SSF51735">
    <property type="entry name" value="NAD(P)-binding Rossmann-fold domains"/>
    <property type="match status" value="1"/>
</dbReference>
<dbReference type="OrthoDB" id="9803333at2"/>
<accession>A0A4Q1C4I6</accession>
<dbReference type="InterPro" id="IPR036291">
    <property type="entry name" value="NAD(P)-bd_dom_sf"/>
</dbReference>
<evidence type="ECO:0000256" key="3">
    <source>
        <dbReference type="RuleBase" id="RU000363"/>
    </source>
</evidence>
<dbReference type="EMBL" id="SDHX01000002">
    <property type="protein sequence ID" value="RXK53291.1"/>
    <property type="molecule type" value="Genomic_DNA"/>
</dbReference>
<keyword evidence="2" id="KW-0560">Oxidoreductase</keyword>
<proteinExistence type="inferred from homology"/>
<name>A0A4Q1C4I6_9BACT</name>
<dbReference type="GO" id="GO:0016491">
    <property type="term" value="F:oxidoreductase activity"/>
    <property type="evidence" value="ECO:0007669"/>
    <property type="project" value="UniProtKB-KW"/>
</dbReference>
<dbReference type="AlphaFoldDB" id="A0A4Q1C4I6"/>
<evidence type="ECO:0000256" key="1">
    <source>
        <dbReference type="ARBA" id="ARBA00006484"/>
    </source>
</evidence>
<comment type="similarity">
    <text evidence="1 3">Belongs to the short-chain dehydrogenases/reductases (SDR) family.</text>
</comment>
<dbReference type="PANTHER" id="PTHR44196:SF1">
    <property type="entry name" value="DEHYDROGENASE_REDUCTASE SDR FAMILY MEMBER 7B"/>
    <property type="match status" value="1"/>
</dbReference>
<dbReference type="PRINTS" id="PR00081">
    <property type="entry name" value="GDHRDH"/>
</dbReference>
<evidence type="ECO:0000256" key="4">
    <source>
        <dbReference type="SAM" id="MobiDB-lite"/>
    </source>
</evidence>
<protein>
    <submittedName>
        <fullName evidence="5">SDR family NAD(P)-dependent oxidoreductase</fullName>
    </submittedName>
</protein>
<organism evidence="5 6">
    <name type="scientific">Oleiharenicola lentus</name>
    <dbReference type="NCBI Taxonomy" id="2508720"/>
    <lineage>
        <taxon>Bacteria</taxon>
        <taxon>Pseudomonadati</taxon>
        <taxon>Verrucomicrobiota</taxon>
        <taxon>Opitutia</taxon>
        <taxon>Opitutales</taxon>
        <taxon>Opitutaceae</taxon>
        <taxon>Oleiharenicola</taxon>
    </lineage>
</organism>
<dbReference type="PANTHER" id="PTHR44196">
    <property type="entry name" value="DEHYDROGENASE/REDUCTASE SDR FAMILY MEMBER 7B"/>
    <property type="match status" value="1"/>
</dbReference>
<keyword evidence="6" id="KW-1185">Reference proteome</keyword>
<evidence type="ECO:0000256" key="2">
    <source>
        <dbReference type="ARBA" id="ARBA00023002"/>
    </source>
</evidence>
<evidence type="ECO:0000313" key="6">
    <source>
        <dbReference type="Proteomes" id="UP000290218"/>
    </source>
</evidence>
<gene>
    <name evidence="5" type="ORF">ESB00_16465</name>
</gene>
<reference evidence="5 6" key="1">
    <citation type="submission" date="2019-01" db="EMBL/GenBank/DDBJ databases">
        <title>Lacunisphaera sp. strain TWA-58.</title>
        <authorList>
            <person name="Chen W.-M."/>
        </authorList>
    </citation>
    <scope>NUCLEOTIDE SEQUENCE [LARGE SCALE GENOMIC DNA]</scope>
    <source>
        <strain evidence="5 6">TWA-58</strain>
    </source>
</reference>
<dbReference type="Proteomes" id="UP000290218">
    <property type="component" value="Unassembled WGS sequence"/>
</dbReference>
<dbReference type="InterPro" id="IPR020904">
    <property type="entry name" value="Sc_DH/Rdtase_CS"/>
</dbReference>